<proteinExistence type="predicted"/>
<dbReference type="AlphaFoldDB" id="W7T7B4"/>
<dbReference type="OrthoDB" id="190496at2759"/>
<evidence type="ECO:0000256" key="2">
    <source>
        <dbReference type="SAM" id="SignalP"/>
    </source>
</evidence>
<name>W7T7B4_9STRA</name>
<reference evidence="3 4" key="1">
    <citation type="journal article" date="2014" name="Mol. Plant">
        <title>Chromosome Scale Genome Assembly and Transcriptome Profiling of Nannochloropsis gaditana in Nitrogen Depletion.</title>
        <authorList>
            <person name="Corteggiani Carpinelli E."/>
            <person name="Telatin A."/>
            <person name="Vitulo N."/>
            <person name="Forcato C."/>
            <person name="D'Angelo M."/>
            <person name="Schiavon R."/>
            <person name="Vezzi A."/>
            <person name="Giacometti G.M."/>
            <person name="Morosinotto T."/>
            <person name="Valle G."/>
        </authorList>
    </citation>
    <scope>NUCLEOTIDE SEQUENCE [LARGE SCALE GENOMIC DNA]</scope>
    <source>
        <strain evidence="3 4">B-31</strain>
    </source>
</reference>
<dbReference type="SUPFAM" id="SSF50969">
    <property type="entry name" value="YVTN repeat-like/Quinoprotein amine dehydrogenase"/>
    <property type="match status" value="1"/>
</dbReference>
<sequence length="527" mass="58476">MLCTKMRTKPLFFLVGLLALSITSAAPAFMYGIDGFNEIVEYDPVNKVTRVVEETDLNRREGSNAFAFDETRNQMFWLYRGDKSGGPNLAGLYYWDQVTGAIDRISSQAQSWDNQRFPQNAAFYRDPSTGNSYFVWVTQGGSTVNFLPITYDISGNPIGVETNIQRIITGPDFSPDFMTFGDIAIKTSTDMLYLATGTGGKFAKIDLDDAFEQPTLPYTEIKTGNLPLQIAFDCEEEILYGQQLVRSTTTVSDNWYTIDLETGVATSIPDYSTTGRLSALDLGGSACSASPQTTSSHVVGTNALPESHCLPNHESYRQPDSGTDIGSDSTSNNYTNPESDFPLTILPGVRFAKHCLQGYWSCAIQIPEPGSTTFPLLPPCDPRFKYKQAARKRVVIRARKPKTTLSTRIRVTTYNKRSLPNIFLDLPFGIEFVSAKGPSAKTADIQVDDFADEIFFLTSPLQKSKRVVSYKVKINVTEEFEDDTFNIDYGLFDGSIANATCRTEFPPLQVSVIRKGETTKMKKGKSM</sequence>
<organism evidence="3 4">
    <name type="scientific">Nannochloropsis gaditana</name>
    <dbReference type="NCBI Taxonomy" id="72520"/>
    <lineage>
        <taxon>Eukaryota</taxon>
        <taxon>Sar</taxon>
        <taxon>Stramenopiles</taxon>
        <taxon>Ochrophyta</taxon>
        <taxon>Eustigmatophyceae</taxon>
        <taxon>Eustigmatales</taxon>
        <taxon>Monodopsidaceae</taxon>
        <taxon>Nannochloropsis</taxon>
    </lineage>
</organism>
<evidence type="ECO:0000256" key="1">
    <source>
        <dbReference type="SAM" id="MobiDB-lite"/>
    </source>
</evidence>
<accession>W7T7B4</accession>
<keyword evidence="4" id="KW-1185">Reference proteome</keyword>
<protein>
    <submittedName>
        <fullName evidence="3">Uncharacterized protein</fullName>
    </submittedName>
</protein>
<feature type="chain" id="PRO_5004903891" evidence="2">
    <location>
        <begin position="26"/>
        <end position="527"/>
    </location>
</feature>
<feature type="region of interest" description="Disordered" evidence="1">
    <location>
        <begin position="309"/>
        <end position="338"/>
    </location>
</feature>
<dbReference type="Proteomes" id="UP000019335">
    <property type="component" value="Chromosome 19"/>
</dbReference>
<comment type="caution">
    <text evidence="3">The sequence shown here is derived from an EMBL/GenBank/DDBJ whole genome shotgun (WGS) entry which is preliminary data.</text>
</comment>
<evidence type="ECO:0000313" key="4">
    <source>
        <dbReference type="Proteomes" id="UP000019335"/>
    </source>
</evidence>
<dbReference type="InterPro" id="IPR011044">
    <property type="entry name" value="Quino_amine_DH_bsu"/>
</dbReference>
<dbReference type="EMBL" id="AZIL01002021">
    <property type="protein sequence ID" value="EWM22905.1"/>
    <property type="molecule type" value="Genomic_DNA"/>
</dbReference>
<keyword evidence="2" id="KW-0732">Signal</keyword>
<feature type="compositionally biased region" description="Low complexity" evidence="1">
    <location>
        <begin position="320"/>
        <end position="331"/>
    </location>
</feature>
<feature type="signal peptide" evidence="2">
    <location>
        <begin position="1"/>
        <end position="25"/>
    </location>
</feature>
<evidence type="ECO:0000313" key="3">
    <source>
        <dbReference type="EMBL" id="EWM22905.1"/>
    </source>
</evidence>
<gene>
    <name evidence="3" type="ORF">Naga_100764g3</name>
</gene>